<dbReference type="AlphaFoldDB" id="R5X4Q1"/>
<evidence type="ECO:0000313" key="1">
    <source>
        <dbReference type="EMBL" id="CDA10653.1"/>
    </source>
</evidence>
<dbReference type="Pfam" id="PF20330">
    <property type="entry name" value="DUF6625"/>
    <property type="match status" value="1"/>
</dbReference>
<sequence>MKVALIVLYFGKLPNYFSLFLKSCEINKDFTWFIFTDDKTEFNYPENVKKIEINFEQCQNLFQQKFDFDIALKTPQKLCDYKCAYGYILQDYIKDYEFWGHCDIDLIFGNLSNFVTKEVLQNYDKLYTLGHLTIYRNDELINKQFMNKINGQSRYKQVFTDDNGCGFDEWIGENINNIFYNTEYRFLDTAIGADLDPYNTSFVLAWYDKQKQKYIRDRVKNNVFEWKNGNLYRFYENEDKNKIIKEEFPYVHFQKRNMNFDKEILNVDDFFVIPNKFIYENKDVKSMLDIAKKLSVINYQYFKVKYKSLKSRLKNKNFNFSNVFK</sequence>
<dbReference type="EMBL" id="CBBD010000043">
    <property type="protein sequence ID" value="CDA10653.1"/>
    <property type="molecule type" value="Genomic_DNA"/>
</dbReference>
<dbReference type="InterPro" id="IPR046733">
    <property type="entry name" value="DUF6625"/>
</dbReference>
<name>R5X4Q1_9FIRM</name>
<dbReference type="Proteomes" id="UP000017980">
    <property type="component" value="Unassembled WGS sequence"/>
</dbReference>
<reference evidence="1" key="1">
    <citation type="submission" date="2012-11" db="EMBL/GenBank/DDBJ databases">
        <title>Dependencies among metagenomic species, viruses, plasmids and units of genetic variation.</title>
        <authorList>
            <person name="Nielsen H.B."/>
            <person name="Almeida M."/>
            <person name="Juncker A.S."/>
            <person name="Rasmussen S."/>
            <person name="Li J."/>
            <person name="Sunagawa S."/>
            <person name="Plichta D."/>
            <person name="Gautier L."/>
            <person name="Le Chatelier E."/>
            <person name="Peletier E."/>
            <person name="Bonde I."/>
            <person name="Nielsen T."/>
            <person name="Manichanh C."/>
            <person name="Arumugam M."/>
            <person name="Batto J."/>
            <person name="Santos M.B.Q.D."/>
            <person name="Blom N."/>
            <person name="Borruel N."/>
            <person name="Burgdorf K.S."/>
            <person name="Boumezbeur F."/>
            <person name="Casellas F."/>
            <person name="Dore J."/>
            <person name="Guarner F."/>
            <person name="Hansen T."/>
            <person name="Hildebrand F."/>
            <person name="Kaas R.S."/>
            <person name="Kennedy S."/>
            <person name="Kristiansen K."/>
            <person name="Kultima J.R."/>
            <person name="Leonard P."/>
            <person name="Levenez F."/>
            <person name="Lund O."/>
            <person name="Moumen B."/>
            <person name="Le Paslier D."/>
            <person name="Pons N."/>
            <person name="Pedersen O."/>
            <person name="Prifti E."/>
            <person name="Qin J."/>
            <person name="Raes J."/>
            <person name="Tap J."/>
            <person name="Tims S."/>
            <person name="Ussery D.W."/>
            <person name="Yamada T."/>
            <person name="MetaHit consortium"/>
            <person name="Renault P."/>
            <person name="Sicheritz-Ponten T."/>
            <person name="Bork P."/>
            <person name="Wang J."/>
            <person name="Brunak S."/>
            <person name="Ehrlich S.D."/>
        </authorList>
    </citation>
    <scope>NUCLEOTIDE SEQUENCE [LARGE SCALE GENOMIC DNA]</scope>
</reference>
<evidence type="ECO:0000313" key="2">
    <source>
        <dbReference type="Proteomes" id="UP000017980"/>
    </source>
</evidence>
<organism evidence="1 2">
    <name type="scientific">Intestinibacter bartlettii CAG:1329</name>
    <dbReference type="NCBI Taxonomy" id="1263063"/>
    <lineage>
        <taxon>Bacteria</taxon>
        <taxon>Bacillati</taxon>
        <taxon>Bacillota</taxon>
        <taxon>Clostridia</taxon>
        <taxon>Peptostreptococcales</taxon>
        <taxon>Peptostreptococcaceae</taxon>
        <taxon>Intestinibacter</taxon>
    </lineage>
</organism>
<dbReference type="RefSeq" id="WP_022071915.1">
    <property type="nucleotide sequence ID" value="NZ_HF999328.1"/>
</dbReference>
<accession>R5X4Q1</accession>
<proteinExistence type="predicted"/>
<protein>
    <submittedName>
        <fullName evidence="1">Uncharacterized protein</fullName>
    </submittedName>
</protein>
<comment type="caution">
    <text evidence="1">The sequence shown here is derived from an EMBL/GenBank/DDBJ whole genome shotgun (WGS) entry which is preliminary data.</text>
</comment>
<gene>
    <name evidence="1" type="ORF">BN488_01692</name>
</gene>